<feature type="transmembrane region" description="Helical" evidence="7">
    <location>
        <begin position="6"/>
        <end position="21"/>
    </location>
</feature>
<dbReference type="PROSITE" id="PS00623">
    <property type="entry name" value="GMC_OXRED_1"/>
    <property type="match status" value="1"/>
</dbReference>
<keyword evidence="7" id="KW-0812">Transmembrane</keyword>
<feature type="domain" description="Glucose-methanol-choline oxidoreductase N-terminal" evidence="9">
    <location>
        <begin position="292"/>
        <end position="306"/>
    </location>
</feature>
<dbReference type="InterPro" id="IPR036188">
    <property type="entry name" value="FAD/NAD-bd_sf"/>
</dbReference>
<feature type="domain" description="Glucose-methanol-choline oxidoreductase N-terminal" evidence="8">
    <location>
        <begin position="119"/>
        <end position="142"/>
    </location>
</feature>
<dbReference type="InterPro" id="IPR012132">
    <property type="entry name" value="GMC_OxRdtase"/>
</dbReference>
<dbReference type="GO" id="GO:0050660">
    <property type="term" value="F:flavin adenine dinucleotide binding"/>
    <property type="evidence" value="ECO:0007669"/>
    <property type="project" value="InterPro"/>
</dbReference>
<dbReference type="EMBL" id="VSWD01000005">
    <property type="protein sequence ID" value="KAK3102139.1"/>
    <property type="molecule type" value="Genomic_DNA"/>
</dbReference>
<dbReference type="SUPFAM" id="SSF51905">
    <property type="entry name" value="FAD/NAD(P)-binding domain"/>
    <property type="match status" value="1"/>
</dbReference>
<accession>A0AA88YBQ5</accession>
<keyword evidence="7" id="KW-1133">Transmembrane helix</keyword>
<name>A0AA88YBQ5_PINIB</name>
<reference evidence="10" key="1">
    <citation type="submission" date="2019-08" db="EMBL/GenBank/DDBJ databases">
        <title>The improved chromosome-level genome for the pearl oyster Pinctada fucata martensii using PacBio sequencing and Hi-C.</title>
        <authorList>
            <person name="Zheng Z."/>
        </authorList>
    </citation>
    <scope>NUCLEOTIDE SEQUENCE</scope>
    <source>
        <strain evidence="10">ZZ-2019</strain>
        <tissue evidence="10">Adductor muscle</tissue>
    </source>
</reference>
<feature type="binding site" evidence="5">
    <location>
        <position position="121"/>
    </location>
    <ligand>
        <name>FAD</name>
        <dbReference type="ChEBI" id="CHEBI:57692"/>
    </ligand>
</feature>
<keyword evidence="11" id="KW-1185">Reference proteome</keyword>
<comment type="similarity">
    <text evidence="2 6">Belongs to the GMC oxidoreductase family.</text>
</comment>
<dbReference type="InterPro" id="IPR000172">
    <property type="entry name" value="GMC_OxRdtase_N"/>
</dbReference>
<dbReference type="Proteomes" id="UP001186944">
    <property type="component" value="Unassembled WGS sequence"/>
</dbReference>
<dbReference type="Gene3D" id="3.50.50.60">
    <property type="entry name" value="FAD/NAD(P)-binding domain"/>
    <property type="match status" value="1"/>
</dbReference>
<keyword evidence="3 6" id="KW-0285">Flavoprotein</keyword>
<keyword evidence="4 5" id="KW-0274">FAD</keyword>
<comment type="cofactor">
    <cofactor evidence="1 5">
        <name>FAD</name>
        <dbReference type="ChEBI" id="CHEBI:57692"/>
    </cofactor>
</comment>
<dbReference type="PIRSF" id="PIRSF000137">
    <property type="entry name" value="Alcohol_oxidase"/>
    <property type="match status" value="1"/>
</dbReference>
<feature type="binding site" evidence="5">
    <location>
        <position position="257"/>
    </location>
    <ligand>
        <name>FAD</name>
        <dbReference type="ChEBI" id="CHEBI:57692"/>
    </ligand>
</feature>
<gene>
    <name evidence="10" type="ORF">FSP39_009089</name>
</gene>
<evidence type="ECO:0000256" key="2">
    <source>
        <dbReference type="ARBA" id="ARBA00010790"/>
    </source>
</evidence>
<proteinExistence type="inferred from homology"/>
<evidence type="ECO:0000259" key="8">
    <source>
        <dbReference type="PROSITE" id="PS00623"/>
    </source>
</evidence>
<evidence type="ECO:0000256" key="3">
    <source>
        <dbReference type="ARBA" id="ARBA00022630"/>
    </source>
</evidence>
<dbReference type="Gene3D" id="3.30.560.10">
    <property type="entry name" value="Glucose Oxidase, domain 3"/>
    <property type="match status" value="1"/>
</dbReference>
<evidence type="ECO:0000259" key="9">
    <source>
        <dbReference type="PROSITE" id="PS00624"/>
    </source>
</evidence>
<dbReference type="InterPro" id="IPR007867">
    <property type="entry name" value="GMC_OxRtase_C"/>
</dbReference>
<evidence type="ECO:0000256" key="1">
    <source>
        <dbReference type="ARBA" id="ARBA00001974"/>
    </source>
</evidence>
<keyword evidence="7" id="KW-0472">Membrane</keyword>
<dbReference type="GO" id="GO:0016614">
    <property type="term" value="F:oxidoreductase activity, acting on CH-OH group of donors"/>
    <property type="evidence" value="ECO:0007669"/>
    <property type="project" value="InterPro"/>
</dbReference>
<evidence type="ECO:0000256" key="6">
    <source>
        <dbReference type="RuleBase" id="RU003968"/>
    </source>
</evidence>
<dbReference type="AlphaFoldDB" id="A0AA88YBQ5"/>
<protein>
    <recommendedName>
        <fullName evidence="8 9">Glucose-methanol-choline oxidoreductase N-terminal domain-containing protein</fullName>
    </recommendedName>
</protein>
<dbReference type="PROSITE" id="PS00624">
    <property type="entry name" value="GMC_OXRED_2"/>
    <property type="match status" value="1"/>
</dbReference>
<sequence>MADVQFIFITICMAVVTWFYLNKERSPSPHDIRLNSTYDYIIVGAGSAGAVLASRLSEDPSVTVLLLEAGGSGDDNKDIPIPAAAPRLQRTDVDWSFATKPQKESLKAFQDNINFWPRGRVLGGSSCLHMMAYVRGSRHDYDQWAKEGCDGWSYKDVLPYFIKSEDNRVPWLQDSLYHGTGGQLTVSADTVTDLSTYYGDAMQELGYNIVDINGARQIGFQRNTLTTKDGIRVSTASSFLKMAENRPNLYVSINSHVTKVILKKQAAVGVEMIRSNRKFSVYAKREVVLSAGAVGSPQILMLSGIGPKKHLQSLNAIAADLPVGQNLQDHIFVPIYFFPNVSLTITEEKVNSFWNKMLYSIAGKGYSAASGTDGVSFINTDDSSPNAYPNIQLTFHSTFFPAMIKGVATNVLNVRKEVEDIIIKMAEHNENGFTVLPALLRPRSTGTITLQSADPFDSPLIDPQYFTQQEDMDALMKGVKKALELGNTKTFQSLGIDLKDTFIPFPECKKYDVPSDGYLECYLRHYATHFNHPTSTCRMGRSSDPTAVVDEALRVKGISNLRVVDASVMRNVVAGNTNAPTIMIAEKAADMISNVDTVKHLKEKLKNLK</sequence>
<dbReference type="PANTHER" id="PTHR11552:SF147">
    <property type="entry name" value="CHOLINE DEHYDROGENASE, MITOCHONDRIAL"/>
    <property type="match status" value="1"/>
</dbReference>
<comment type="caution">
    <text evidence="10">The sequence shown here is derived from an EMBL/GenBank/DDBJ whole genome shotgun (WGS) entry which is preliminary data.</text>
</comment>
<evidence type="ECO:0000256" key="4">
    <source>
        <dbReference type="ARBA" id="ARBA00022827"/>
    </source>
</evidence>
<evidence type="ECO:0000313" key="11">
    <source>
        <dbReference type="Proteomes" id="UP001186944"/>
    </source>
</evidence>
<dbReference type="Pfam" id="PF05199">
    <property type="entry name" value="GMC_oxred_C"/>
    <property type="match status" value="1"/>
</dbReference>
<evidence type="ECO:0000256" key="7">
    <source>
        <dbReference type="SAM" id="Phobius"/>
    </source>
</evidence>
<organism evidence="10 11">
    <name type="scientific">Pinctada imbricata</name>
    <name type="common">Atlantic pearl-oyster</name>
    <name type="synonym">Pinctada martensii</name>
    <dbReference type="NCBI Taxonomy" id="66713"/>
    <lineage>
        <taxon>Eukaryota</taxon>
        <taxon>Metazoa</taxon>
        <taxon>Spiralia</taxon>
        <taxon>Lophotrochozoa</taxon>
        <taxon>Mollusca</taxon>
        <taxon>Bivalvia</taxon>
        <taxon>Autobranchia</taxon>
        <taxon>Pteriomorphia</taxon>
        <taxon>Pterioida</taxon>
        <taxon>Pterioidea</taxon>
        <taxon>Pteriidae</taxon>
        <taxon>Pinctada</taxon>
    </lineage>
</organism>
<dbReference type="Pfam" id="PF00732">
    <property type="entry name" value="GMC_oxred_N"/>
    <property type="match status" value="1"/>
</dbReference>
<dbReference type="PANTHER" id="PTHR11552">
    <property type="entry name" value="GLUCOSE-METHANOL-CHOLINE GMC OXIDOREDUCTASE"/>
    <property type="match status" value="1"/>
</dbReference>
<evidence type="ECO:0000313" key="10">
    <source>
        <dbReference type="EMBL" id="KAK3102139.1"/>
    </source>
</evidence>
<dbReference type="SUPFAM" id="SSF54373">
    <property type="entry name" value="FAD-linked reductases, C-terminal domain"/>
    <property type="match status" value="1"/>
</dbReference>
<evidence type="ECO:0000256" key="5">
    <source>
        <dbReference type="PIRSR" id="PIRSR000137-2"/>
    </source>
</evidence>